<evidence type="ECO:0000313" key="2">
    <source>
        <dbReference type="EMBL" id="KAH9370835.1"/>
    </source>
</evidence>
<sequence>MGKESNHAVQDLLHLIRRVTSIHWGTREKEKRQLVGAIINSRILYTYNYHVFTRRQQEQLEKINCEVIRIVTRLPKYTPVNELYAHGGMNLLSELAEQALSAQRDHLSSTNSRRSILDELGIFPAMAVGLPSSPPAWAASIPLTDGKQRPRGMGRLPQNSARRRRYATAHYFSVMNKSPVTHTIVYTGMAVSAVPLQNDTSEEDENGPVHVCAVAWVDTTYCVANAGRLTSTATADTTYNNLLALLHAAQWVRNTCEPRDTQAFALH</sequence>
<gene>
    <name evidence="2" type="ORF">HPB48_007906</name>
</gene>
<dbReference type="AlphaFoldDB" id="A0A9J6G6S2"/>
<dbReference type="VEuPathDB" id="VectorBase:HLOH_041244"/>
<reference evidence="2 3" key="1">
    <citation type="journal article" date="2020" name="Cell">
        <title>Large-Scale Comparative Analyses of Tick Genomes Elucidate Their Genetic Diversity and Vector Capacities.</title>
        <authorList>
            <consortium name="Tick Genome and Microbiome Consortium (TIGMIC)"/>
            <person name="Jia N."/>
            <person name="Wang J."/>
            <person name="Shi W."/>
            <person name="Du L."/>
            <person name="Sun Y."/>
            <person name="Zhan W."/>
            <person name="Jiang J.F."/>
            <person name="Wang Q."/>
            <person name="Zhang B."/>
            <person name="Ji P."/>
            <person name="Bell-Sakyi L."/>
            <person name="Cui X.M."/>
            <person name="Yuan T.T."/>
            <person name="Jiang B.G."/>
            <person name="Yang W.F."/>
            <person name="Lam T.T."/>
            <person name="Chang Q.C."/>
            <person name="Ding S.J."/>
            <person name="Wang X.J."/>
            <person name="Zhu J.G."/>
            <person name="Ruan X.D."/>
            <person name="Zhao L."/>
            <person name="Wei J.T."/>
            <person name="Ye R.Z."/>
            <person name="Que T.C."/>
            <person name="Du C.H."/>
            <person name="Zhou Y.H."/>
            <person name="Cheng J.X."/>
            <person name="Dai P.F."/>
            <person name="Guo W.B."/>
            <person name="Han X.H."/>
            <person name="Huang E.J."/>
            <person name="Li L.F."/>
            <person name="Wei W."/>
            <person name="Gao Y.C."/>
            <person name="Liu J.Z."/>
            <person name="Shao H.Z."/>
            <person name="Wang X."/>
            <person name="Wang C.C."/>
            <person name="Yang T.C."/>
            <person name="Huo Q.B."/>
            <person name="Li W."/>
            <person name="Chen H.Y."/>
            <person name="Chen S.E."/>
            <person name="Zhou L.G."/>
            <person name="Ni X.B."/>
            <person name="Tian J.H."/>
            <person name="Sheng Y."/>
            <person name="Liu T."/>
            <person name="Pan Y.S."/>
            <person name="Xia L.Y."/>
            <person name="Li J."/>
            <person name="Zhao F."/>
            <person name="Cao W.C."/>
        </authorList>
    </citation>
    <scope>NUCLEOTIDE SEQUENCE [LARGE SCALE GENOMIC DNA]</scope>
    <source>
        <strain evidence="2">HaeL-2018</strain>
    </source>
</reference>
<keyword evidence="3" id="KW-1185">Reference proteome</keyword>
<dbReference type="Proteomes" id="UP000821853">
    <property type="component" value="Chromosome 3"/>
</dbReference>
<organism evidence="2 3">
    <name type="scientific">Haemaphysalis longicornis</name>
    <name type="common">Bush tick</name>
    <dbReference type="NCBI Taxonomy" id="44386"/>
    <lineage>
        <taxon>Eukaryota</taxon>
        <taxon>Metazoa</taxon>
        <taxon>Ecdysozoa</taxon>
        <taxon>Arthropoda</taxon>
        <taxon>Chelicerata</taxon>
        <taxon>Arachnida</taxon>
        <taxon>Acari</taxon>
        <taxon>Parasitiformes</taxon>
        <taxon>Ixodida</taxon>
        <taxon>Ixodoidea</taxon>
        <taxon>Ixodidae</taxon>
        <taxon>Haemaphysalinae</taxon>
        <taxon>Haemaphysalis</taxon>
    </lineage>
</organism>
<proteinExistence type="predicted"/>
<evidence type="ECO:0000256" key="1">
    <source>
        <dbReference type="SAM" id="MobiDB-lite"/>
    </source>
</evidence>
<feature type="region of interest" description="Disordered" evidence="1">
    <location>
        <begin position="141"/>
        <end position="162"/>
    </location>
</feature>
<protein>
    <recommendedName>
        <fullName evidence="4">Tick transposon</fullName>
    </recommendedName>
</protein>
<evidence type="ECO:0008006" key="4">
    <source>
        <dbReference type="Google" id="ProtNLM"/>
    </source>
</evidence>
<name>A0A9J6G6S2_HAELO</name>
<dbReference type="EMBL" id="JABSTR010000005">
    <property type="protein sequence ID" value="KAH9370835.1"/>
    <property type="molecule type" value="Genomic_DNA"/>
</dbReference>
<comment type="caution">
    <text evidence="2">The sequence shown here is derived from an EMBL/GenBank/DDBJ whole genome shotgun (WGS) entry which is preliminary data.</text>
</comment>
<accession>A0A9J6G6S2</accession>
<evidence type="ECO:0000313" key="3">
    <source>
        <dbReference type="Proteomes" id="UP000821853"/>
    </source>
</evidence>